<dbReference type="PROSITE" id="PS51387">
    <property type="entry name" value="FAD_PCMH"/>
    <property type="match status" value="1"/>
</dbReference>
<dbReference type="Gene3D" id="3.40.462.20">
    <property type="match status" value="1"/>
</dbReference>
<feature type="domain" description="FAD-binding PCMH-type" evidence="8">
    <location>
        <begin position="85"/>
        <end position="259"/>
    </location>
</feature>
<dbReference type="Pfam" id="PF01565">
    <property type="entry name" value="FAD_binding_4"/>
    <property type="match status" value="1"/>
</dbReference>
<comment type="caution">
    <text evidence="9">The sequence shown here is derived from an EMBL/GenBank/DDBJ whole genome shotgun (WGS) entry which is preliminary data.</text>
</comment>
<dbReference type="InterPro" id="IPR016166">
    <property type="entry name" value="FAD-bd_PCMH"/>
</dbReference>
<dbReference type="GO" id="GO:0016491">
    <property type="term" value="F:oxidoreductase activity"/>
    <property type="evidence" value="ECO:0007669"/>
    <property type="project" value="InterPro"/>
</dbReference>
<evidence type="ECO:0000256" key="2">
    <source>
        <dbReference type="ARBA" id="ARBA00005466"/>
    </source>
</evidence>
<dbReference type="EMBL" id="JARBHA010000012">
    <property type="protein sequence ID" value="KAJ9686092.1"/>
    <property type="molecule type" value="Genomic_DNA"/>
</dbReference>
<dbReference type="InterPro" id="IPR006094">
    <property type="entry name" value="Oxid_FAD_bind_N"/>
</dbReference>
<organism evidence="9 10">
    <name type="scientific">Vitis rotundifolia</name>
    <name type="common">Muscadine grape</name>
    <dbReference type="NCBI Taxonomy" id="103349"/>
    <lineage>
        <taxon>Eukaryota</taxon>
        <taxon>Viridiplantae</taxon>
        <taxon>Streptophyta</taxon>
        <taxon>Embryophyta</taxon>
        <taxon>Tracheophyta</taxon>
        <taxon>Spermatophyta</taxon>
        <taxon>Magnoliopsida</taxon>
        <taxon>eudicotyledons</taxon>
        <taxon>Gunneridae</taxon>
        <taxon>Pentapetalae</taxon>
        <taxon>rosids</taxon>
        <taxon>Vitales</taxon>
        <taxon>Vitaceae</taxon>
        <taxon>Viteae</taxon>
        <taxon>Vitis</taxon>
    </lineage>
</organism>
<evidence type="ECO:0000256" key="7">
    <source>
        <dbReference type="ARBA" id="ARBA00023180"/>
    </source>
</evidence>
<dbReference type="FunFam" id="3.30.43.10:FF:000004">
    <property type="entry name" value="Berberine bridge enzyme-like 15"/>
    <property type="match status" value="1"/>
</dbReference>
<dbReference type="GO" id="GO:0071949">
    <property type="term" value="F:FAD binding"/>
    <property type="evidence" value="ECO:0007669"/>
    <property type="project" value="InterPro"/>
</dbReference>
<dbReference type="InterPro" id="IPR016169">
    <property type="entry name" value="FAD-bd_PCMH_sub2"/>
</dbReference>
<evidence type="ECO:0000256" key="3">
    <source>
        <dbReference type="ARBA" id="ARBA00022630"/>
    </source>
</evidence>
<reference evidence="9 10" key="1">
    <citation type="journal article" date="2023" name="BMC Biotechnol.">
        <title>Vitis rotundifolia cv Carlos genome sequencing.</title>
        <authorList>
            <person name="Huff M."/>
            <person name="Hulse-Kemp A."/>
            <person name="Scheffler B."/>
            <person name="Youngblood R."/>
            <person name="Simpson S."/>
            <person name="Babiker E."/>
            <person name="Staton M."/>
        </authorList>
    </citation>
    <scope>NUCLEOTIDE SEQUENCE [LARGE SCALE GENOMIC DNA]</scope>
    <source>
        <tissue evidence="9">Leaf</tissue>
    </source>
</reference>
<dbReference type="Proteomes" id="UP001168098">
    <property type="component" value="Unassembled WGS sequence"/>
</dbReference>
<evidence type="ECO:0000256" key="5">
    <source>
        <dbReference type="ARBA" id="ARBA00022827"/>
    </source>
</evidence>
<dbReference type="Gene3D" id="3.30.465.10">
    <property type="match status" value="1"/>
</dbReference>
<protein>
    <recommendedName>
        <fullName evidence="8">FAD-binding PCMH-type domain-containing protein</fullName>
    </recommendedName>
</protein>
<keyword evidence="3" id="KW-0285">Flavoprotein</keyword>
<gene>
    <name evidence="9" type="ORF">PVL29_015129</name>
</gene>
<keyword evidence="10" id="KW-1185">Reference proteome</keyword>
<keyword evidence="4" id="KW-0732">Signal</keyword>
<dbReference type="SUPFAM" id="SSF56176">
    <property type="entry name" value="FAD-binding/transporter-associated domain-like"/>
    <property type="match status" value="1"/>
</dbReference>
<keyword evidence="6" id="KW-1015">Disulfide bond</keyword>
<evidence type="ECO:0000313" key="10">
    <source>
        <dbReference type="Proteomes" id="UP001168098"/>
    </source>
</evidence>
<dbReference type="Gene3D" id="3.30.43.10">
    <property type="entry name" value="Uridine Diphospho-n-acetylenolpyruvylglucosamine Reductase, domain 2"/>
    <property type="match status" value="1"/>
</dbReference>
<evidence type="ECO:0000259" key="8">
    <source>
        <dbReference type="PROSITE" id="PS51387"/>
    </source>
</evidence>
<evidence type="ECO:0000256" key="4">
    <source>
        <dbReference type="ARBA" id="ARBA00022729"/>
    </source>
</evidence>
<sequence>MGLHAVSYKAQMGASSSAIFLPFVSLVVLVSWATSSSIHENFLQCLSLNSNHTTPISNVLYTPKNLSYSAILESTIENLRFSSSATPKPLLILTPLHVSHIQAAVICSKKYGMNIRVRSGGHDYEGLSYVSEIPFIIIDFGELRSINISIEDGTAWVEAGATVGEVYYRIAQKSRTYGFPAGSCPTLGVGGHFSGGGYGTLMRKYGLSADNIIDAYIVVSDGRVLNRESMGEDLFWAIRGGGGASFGIILSWKIKLVPVPPIVTVFTVGRTLEQGALKVFLKWQQVGSRLQEDIFIGAILGAVSGSQEGERTIKVSFKSLFLGNTSQLLSLMKKSFPELGLEAKDCLEMSWIESVLYYADLSGEPVNVLLNRIPQFKNYFKAKSDYVQEPISETGLQGVWKMLYREEAGIMILSPYGGRMNEISETEVPYPHRKGNLYKIQYLVSWDEEGDRVSKKHINWIRKLYAYMAPYVSKFPRAAYLNYRDLDLGMNKLKGNTSYAQASIWGIKYFSCNFNRLVHVKTKVDPSNFFRNEQSIPSLSLWWKN</sequence>
<dbReference type="AlphaFoldDB" id="A0AA39DL73"/>
<dbReference type="Pfam" id="PF08031">
    <property type="entry name" value="BBE"/>
    <property type="match status" value="1"/>
</dbReference>
<dbReference type="InterPro" id="IPR036318">
    <property type="entry name" value="FAD-bd_PCMH-like_sf"/>
</dbReference>
<evidence type="ECO:0000313" key="9">
    <source>
        <dbReference type="EMBL" id="KAJ9686092.1"/>
    </source>
</evidence>
<proteinExistence type="inferred from homology"/>
<comment type="similarity">
    <text evidence="2">Belongs to the oxygen-dependent FAD-linked oxidoreductase family.</text>
</comment>
<accession>A0AA39DL73</accession>
<evidence type="ECO:0000256" key="1">
    <source>
        <dbReference type="ARBA" id="ARBA00001974"/>
    </source>
</evidence>
<evidence type="ECO:0000256" key="6">
    <source>
        <dbReference type="ARBA" id="ARBA00023157"/>
    </source>
</evidence>
<dbReference type="PANTHER" id="PTHR32448">
    <property type="entry name" value="OS08G0158400 PROTEIN"/>
    <property type="match status" value="1"/>
</dbReference>
<dbReference type="InterPro" id="IPR016167">
    <property type="entry name" value="FAD-bd_PCMH_sub1"/>
</dbReference>
<dbReference type="InterPro" id="IPR012951">
    <property type="entry name" value="BBE"/>
</dbReference>
<comment type="cofactor">
    <cofactor evidence="1">
        <name>FAD</name>
        <dbReference type="ChEBI" id="CHEBI:57692"/>
    </cofactor>
</comment>
<keyword evidence="5" id="KW-0274">FAD</keyword>
<keyword evidence="7" id="KW-0325">Glycoprotein</keyword>
<name>A0AA39DL73_VITRO</name>